<dbReference type="Proteomes" id="UP000887540">
    <property type="component" value="Unplaced"/>
</dbReference>
<feature type="compositionally biased region" description="Polar residues" evidence="4">
    <location>
        <begin position="365"/>
        <end position="379"/>
    </location>
</feature>
<dbReference type="GO" id="GO:0035267">
    <property type="term" value="C:NuA4 histone acetyltransferase complex"/>
    <property type="evidence" value="ECO:0007669"/>
    <property type="project" value="TreeGrafter"/>
</dbReference>
<feature type="region of interest" description="Disordered" evidence="4">
    <location>
        <begin position="179"/>
        <end position="213"/>
    </location>
</feature>
<feature type="region of interest" description="Disordered" evidence="4">
    <location>
        <begin position="296"/>
        <end position="398"/>
    </location>
</feature>
<feature type="compositionally biased region" description="Basic and acidic residues" evidence="4">
    <location>
        <begin position="594"/>
        <end position="620"/>
    </location>
</feature>
<dbReference type="SUPFAM" id="SSF47370">
    <property type="entry name" value="Bromodomain"/>
    <property type="match status" value="1"/>
</dbReference>
<organism evidence="6 7">
    <name type="scientific">Acrobeloides nanus</name>
    <dbReference type="NCBI Taxonomy" id="290746"/>
    <lineage>
        <taxon>Eukaryota</taxon>
        <taxon>Metazoa</taxon>
        <taxon>Ecdysozoa</taxon>
        <taxon>Nematoda</taxon>
        <taxon>Chromadorea</taxon>
        <taxon>Rhabditida</taxon>
        <taxon>Tylenchina</taxon>
        <taxon>Cephalobomorpha</taxon>
        <taxon>Cephaloboidea</taxon>
        <taxon>Cephalobidae</taxon>
        <taxon>Acrobeloides</taxon>
    </lineage>
</organism>
<dbReference type="PROSITE" id="PS50014">
    <property type="entry name" value="BROMODOMAIN_2"/>
    <property type="match status" value="1"/>
</dbReference>
<keyword evidence="6" id="KW-1185">Reference proteome</keyword>
<evidence type="ECO:0000256" key="2">
    <source>
        <dbReference type="PROSITE-ProRule" id="PRU00035"/>
    </source>
</evidence>
<dbReference type="PANTHER" id="PTHR15398:SF4">
    <property type="entry name" value="BROMODOMAIN-CONTAINING PROTEIN 8 ISOFORM X1"/>
    <property type="match status" value="1"/>
</dbReference>
<dbReference type="AlphaFoldDB" id="A0A914E9V8"/>
<feature type="coiled-coil region" evidence="3">
    <location>
        <begin position="90"/>
        <end position="150"/>
    </location>
</feature>
<protein>
    <submittedName>
        <fullName evidence="7">Bromo domain-containing protein</fullName>
    </submittedName>
</protein>
<dbReference type="InterPro" id="IPR036427">
    <property type="entry name" value="Bromodomain-like_sf"/>
</dbReference>
<proteinExistence type="predicted"/>
<accession>A0A914E9V8</accession>
<evidence type="ECO:0000259" key="5">
    <source>
        <dbReference type="PROSITE" id="PS50014"/>
    </source>
</evidence>
<feature type="domain" description="Bromo" evidence="5">
    <location>
        <begin position="632"/>
        <end position="702"/>
    </location>
</feature>
<feature type="compositionally biased region" description="Polar residues" evidence="4">
    <location>
        <begin position="179"/>
        <end position="199"/>
    </location>
</feature>
<keyword evidence="1 2" id="KW-0103">Bromodomain</keyword>
<evidence type="ECO:0000256" key="4">
    <source>
        <dbReference type="SAM" id="MobiDB-lite"/>
    </source>
</evidence>
<dbReference type="Gene3D" id="1.20.920.10">
    <property type="entry name" value="Bromodomain-like"/>
    <property type="match status" value="1"/>
</dbReference>
<feature type="region of interest" description="Disordered" evidence="4">
    <location>
        <begin position="733"/>
        <end position="762"/>
    </location>
</feature>
<dbReference type="PANTHER" id="PTHR15398">
    <property type="entry name" value="BROMODOMAIN-CONTAINING PROTEIN 8"/>
    <property type="match status" value="1"/>
</dbReference>
<sequence length="796" mass="89656">MNSLYNDDQWTFNEKIRLIDCFLSDSNIDSIARNLTEDFGKNRPKNFFSIKNCNTELNNIIQEPFPGHLKEGLPEKYSKKQILESWMKYFQKQEEARRQFEEKMRTVKLRKVWKLIEDAREGKVSEEELNRLYEERLAKDEEKGEAYNQRVASLVKKLPTKKLFKTKNIQEVLNILNSPEKSPTKSVGSPTKSATSDWTESFDEEENEEEIPEEITGPVIPTLPNAKEIPQFHEVGEMKPQKVMKVAEEIKTEEMVTSPVKSPKVVASPEKRMLRTLPTRSRSEVSIEVSPTIPKSTEVLPTEASTLGKGRGAKRKISPLKTTVEGQEVQVPAVKRRRSGRSDVSSLASPGPIPVSPSFGERTGEITSPTQSPPSSLVSPNKDRRSSRLSEGAPPMIKAEEPMEVDIDQPDLGIKELTIDIPPVTTAPSVPSIESLGITANVGTQTNLSIRHRLPKKEHEARFSSPHRARRTSSRGKLTQHTGVQCERVMFNPDDEIHYTETGPTTPFIPSIYVGEEDEQKPRIKPRKTDASTIAEIEAERKAEENKVQPMVEEKRKLRSPTKEMKLLVKIGLEETDPSAQVKEEPVTPPVKASAKDRRSSTRQKIIDPKKSEDSPATKNKVEISQALNLISQYKESYMFKDVPTDKQAPNYSKAIKKPMSLNKMKKLIEDDTISTMADLKHYLSLMFCNAIMFNSSELEVVNAAKEMRKYAAGIFRTLEINKSFAQRAQAARASKKPLPGKTEATITPSPTPSVATSVVSTESVVTPPKGKDFVTRKTFVRKAIHTRRKIPKKHN</sequence>
<evidence type="ECO:0000313" key="6">
    <source>
        <dbReference type="Proteomes" id="UP000887540"/>
    </source>
</evidence>
<reference evidence="7" key="1">
    <citation type="submission" date="2022-11" db="UniProtKB">
        <authorList>
            <consortium name="WormBaseParasite"/>
        </authorList>
    </citation>
    <scope>IDENTIFICATION</scope>
</reference>
<name>A0A914E9V8_9BILA</name>
<evidence type="ECO:0000256" key="1">
    <source>
        <dbReference type="ARBA" id="ARBA00023117"/>
    </source>
</evidence>
<evidence type="ECO:0000313" key="7">
    <source>
        <dbReference type="WBParaSite" id="ACRNAN_scaffold6356.g22643.t1"/>
    </source>
</evidence>
<dbReference type="Pfam" id="PF00439">
    <property type="entry name" value="Bromodomain"/>
    <property type="match status" value="1"/>
</dbReference>
<feature type="region of interest" description="Disordered" evidence="4">
    <location>
        <begin position="457"/>
        <end position="481"/>
    </location>
</feature>
<evidence type="ECO:0000256" key="3">
    <source>
        <dbReference type="SAM" id="Coils"/>
    </source>
</evidence>
<feature type="region of interest" description="Disordered" evidence="4">
    <location>
        <begin position="577"/>
        <end position="620"/>
    </location>
</feature>
<dbReference type="SMART" id="SM00297">
    <property type="entry name" value="BROMO"/>
    <property type="match status" value="1"/>
</dbReference>
<feature type="compositionally biased region" description="Low complexity" evidence="4">
    <location>
        <begin position="753"/>
        <end position="762"/>
    </location>
</feature>
<dbReference type="CDD" id="cd04369">
    <property type="entry name" value="Bromodomain"/>
    <property type="match status" value="1"/>
</dbReference>
<feature type="compositionally biased region" description="Basic residues" evidence="4">
    <location>
        <begin position="465"/>
        <end position="474"/>
    </location>
</feature>
<keyword evidence="3" id="KW-0175">Coiled coil</keyword>
<dbReference type="WBParaSite" id="ACRNAN_scaffold6356.g22643.t1">
    <property type="protein sequence ID" value="ACRNAN_scaffold6356.g22643.t1"/>
    <property type="gene ID" value="ACRNAN_scaffold6356.g22643"/>
</dbReference>
<feature type="compositionally biased region" description="Acidic residues" evidence="4">
    <location>
        <begin position="200"/>
        <end position="213"/>
    </location>
</feature>
<dbReference type="InterPro" id="IPR001487">
    <property type="entry name" value="Bromodomain"/>
</dbReference>